<comment type="caution">
    <text evidence="1">The sequence shown here is derived from an EMBL/GenBank/DDBJ whole genome shotgun (WGS) entry which is preliminary data.</text>
</comment>
<organism evidence="1 2">
    <name type="scientific">Halococcus hamelinensis 100A6</name>
    <dbReference type="NCBI Taxonomy" id="1132509"/>
    <lineage>
        <taxon>Archaea</taxon>
        <taxon>Methanobacteriati</taxon>
        <taxon>Methanobacteriota</taxon>
        <taxon>Stenosarchaea group</taxon>
        <taxon>Halobacteria</taxon>
        <taxon>Halobacteriales</taxon>
        <taxon>Halococcaceae</taxon>
        <taxon>Halococcus</taxon>
    </lineage>
</organism>
<proteinExistence type="predicted"/>
<dbReference type="OrthoDB" id="165777at2157"/>
<dbReference type="AlphaFoldDB" id="M0M2N3"/>
<dbReference type="InterPro" id="IPR058320">
    <property type="entry name" value="DUF8007"/>
</dbReference>
<dbReference type="EMBL" id="AOMB01000014">
    <property type="protein sequence ID" value="EMA39956.1"/>
    <property type="molecule type" value="Genomic_DNA"/>
</dbReference>
<dbReference type="Pfam" id="PF26029">
    <property type="entry name" value="DUF8007"/>
    <property type="match status" value="1"/>
</dbReference>
<keyword evidence="2" id="KW-1185">Reference proteome</keyword>
<evidence type="ECO:0000313" key="1">
    <source>
        <dbReference type="EMBL" id="EMA39956.1"/>
    </source>
</evidence>
<gene>
    <name evidence="1" type="ORF">C447_05373</name>
</gene>
<dbReference type="PATRIC" id="fig|1132509.6.peg.1233"/>
<name>M0M2N3_9EURY</name>
<evidence type="ECO:0000313" key="2">
    <source>
        <dbReference type="Proteomes" id="UP000011566"/>
    </source>
</evidence>
<accession>M0M2N3</accession>
<sequence length="69" mass="7322">MGNSDDVEACGRCATSTVVDATGVSADPYAGGHIEVDEREARTVSGHVIALGRLSEWLTDLGRRLTYGR</sequence>
<reference evidence="1 2" key="1">
    <citation type="journal article" date="2014" name="PLoS Genet.">
        <title>Phylogenetically driven sequencing of extremely halophilic archaea reveals strategies for static and dynamic osmo-response.</title>
        <authorList>
            <person name="Becker E.A."/>
            <person name="Seitzer P.M."/>
            <person name="Tritt A."/>
            <person name="Larsen D."/>
            <person name="Krusor M."/>
            <person name="Yao A.I."/>
            <person name="Wu D."/>
            <person name="Madern D."/>
            <person name="Eisen J.A."/>
            <person name="Darling A.E."/>
            <person name="Facciotti M.T."/>
        </authorList>
    </citation>
    <scope>NUCLEOTIDE SEQUENCE [LARGE SCALE GENOMIC DNA]</scope>
    <source>
        <strain evidence="1 2">100A6</strain>
    </source>
</reference>
<dbReference type="Proteomes" id="UP000011566">
    <property type="component" value="Unassembled WGS sequence"/>
</dbReference>
<dbReference type="RefSeq" id="WP_007691633.1">
    <property type="nucleotide sequence ID" value="NZ_AJRK01000086.1"/>
</dbReference>
<protein>
    <submittedName>
        <fullName evidence="1">Uncharacterized protein</fullName>
    </submittedName>
</protein>